<dbReference type="EMBL" id="KV423937">
    <property type="protein sequence ID" value="KZT59788.1"/>
    <property type="molecule type" value="Genomic_DNA"/>
</dbReference>
<evidence type="ECO:0000256" key="1">
    <source>
        <dbReference type="SAM" id="MobiDB-lite"/>
    </source>
</evidence>
<dbReference type="InterPro" id="IPR001107">
    <property type="entry name" value="Band_7"/>
</dbReference>
<feature type="region of interest" description="Disordered" evidence="1">
    <location>
        <begin position="1"/>
        <end position="44"/>
    </location>
</feature>
<dbReference type="SUPFAM" id="SSF117892">
    <property type="entry name" value="Band 7/SPFH domain"/>
    <property type="match status" value="1"/>
</dbReference>
<evidence type="ECO:0000259" key="2">
    <source>
        <dbReference type="Pfam" id="PF01145"/>
    </source>
</evidence>
<dbReference type="Proteomes" id="UP000076842">
    <property type="component" value="Unassembled WGS sequence"/>
</dbReference>
<dbReference type="Pfam" id="PF01145">
    <property type="entry name" value="Band_7"/>
    <property type="match status" value="1"/>
</dbReference>
<dbReference type="STRING" id="1353952.A0A165HV54"/>
<dbReference type="Gene3D" id="3.30.479.30">
    <property type="entry name" value="Band 7 domain"/>
    <property type="match status" value="1"/>
</dbReference>
<organism evidence="3 4">
    <name type="scientific">Calocera cornea HHB12733</name>
    <dbReference type="NCBI Taxonomy" id="1353952"/>
    <lineage>
        <taxon>Eukaryota</taxon>
        <taxon>Fungi</taxon>
        <taxon>Dikarya</taxon>
        <taxon>Basidiomycota</taxon>
        <taxon>Agaricomycotina</taxon>
        <taxon>Dacrymycetes</taxon>
        <taxon>Dacrymycetales</taxon>
        <taxon>Dacrymycetaceae</taxon>
        <taxon>Calocera</taxon>
    </lineage>
</organism>
<sequence length="573" mass="62438">MDARSEFDGTTVMGANDDLRLSGEKGFSSSPSGNSKGKIPTPEADAAAPPALVPFVNTIEYLDQHRPFFVRCHEDGLIPALEKLNAQIIAAGHPPLLSKMSPMDFGREISPGQIGLINRAGWPELLTRPGKYAGFPFRNWWARRFEGRQGVSDAVIQFQGLTCVQVSQNQAAVVSDPQNQIFVIRSGGFVALALQGSYDVLAVVDQTHLQTAIKDNMTGQVLGHMQEVHMSSALGRGDKAKHQDYVVATFLNIPANNCAILQRGDELQQIPAGQHVITNPNVTYRALFTRGECQIEMPAKDIMTKDQVPVSLTIYLKWQLEEPLKLTGHGYVSPYDALRDKSQSILTQIVAHLEYASMVKSRTLGPEMEEHPGDSTAFLDSLRARAMDDLHLAALEYGIVLKDLAVIDRKFKGEIAATMDHLTRRALEAQVEAANVDRENSNRVKKQEGELQVAQVQARQRQTIADGDAYTVVAKAKADAQASAIAAEAKAQSIRIQAAAEADAIKMKARAVAEIEDAFAREVELKRLEIQRVAAFGNKAVFVPASEPGMGSNMSNAMTMGMAAGMGRDIRPS</sequence>
<evidence type="ECO:0000313" key="4">
    <source>
        <dbReference type="Proteomes" id="UP000076842"/>
    </source>
</evidence>
<feature type="domain" description="Band 7" evidence="2">
    <location>
        <begin position="253"/>
        <end position="435"/>
    </location>
</feature>
<name>A0A165HV54_9BASI</name>
<proteinExistence type="predicted"/>
<dbReference type="AlphaFoldDB" id="A0A165HV54"/>
<evidence type="ECO:0000313" key="3">
    <source>
        <dbReference type="EMBL" id="KZT59788.1"/>
    </source>
</evidence>
<dbReference type="OrthoDB" id="6738456at2759"/>
<dbReference type="InterPro" id="IPR036013">
    <property type="entry name" value="Band_7/SPFH_dom_sf"/>
</dbReference>
<protein>
    <recommendedName>
        <fullName evidence="2">Band 7 domain-containing protein</fullName>
    </recommendedName>
</protein>
<dbReference type="InParanoid" id="A0A165HV54"/>
<accession>A0A165HV54</accession>
<reference evidence="3 4" key="1">
    <citation type="journal article" date="2016" name="Mol. Biol. Evol.">
        <title>Comparative Genomics of Early-Diverging Mushroom-Forming Fungi Provides Insights into the Origins of Lignocellulose Decay Capabilities.</title>
        <authorList>
            <person name="Nagy L.G."/>
            <person name="Riley R."/>
            <person name="Tritt A."/>
            <person name="Adam C."/>
            <person name="Daum C."/>
            <person name="Floudas D."/>
            <person name="Sun H."/>
            <person name="Yadav J.S."/>
            <person name="Pangilinan J."/>
            <person name="Larsson K.H."/>
            <person name="Matsuura K."/>
            <person name="Barry K."/>
            <person name="Labutti K."/>
            <person name="Kuo R."/>
            <person name="Ohm R.A."/>
            <person name="Bhattacharya S.S."/>
            <person name="Shirouzu T."/>
            <person name="Yoshinaga Y."/>
            <person name="Martin F.M."/>
            <person name="Grigoriev I.V."/>
            <person name="Hibbett D.S."/>
        </authorList>
    </citation>
    <scope>NUCLEOTIDE SEQUENCE [LARGE SCALE GENOMIC DNA]</scope>
    <source>
        <strain evidence="3 4">HHB12733</strain>
    </source>
</reference>
<keyword evidence="4" id="KW-1185">Reference proteome</keyword>
<gene>
    <name evidence="3" type="ORF">CALCODRAFT_481290</name>
</gene>